<organism evidence="3 4">
    <name type="scientific">Monilinia laxa</name>
    <name type="common">Brown rot fungus</name>
    <name type="synonym">Sclerotinia laxa</name>
    <dbReference type="NCBI Taxonomy" id="61186"/>
    <lineage>
        <taxon>Eukaryota</taxon>
        <taxon>Fungi</taxon>
        <taxon>Dikarya</taxon>
        <taxon>Ascomycota</taxon>
        <taxon>Pezizomycotina</taxon>
        <taxon>Leotiomycetes</taxon>
        <taxon>Helotiales</taxon>
        <taxon>Sclerotiniaceae</taxon>
        <taxon>Monilinia</taxon>
    </lineage>
</organism>
<feature type="signal peptide" evidence="2">
    <location>
        <begin position="1"/>
        <end position="22"/>
    </location>
</feature>
<keyword evidence="2" id="KW-0732">Signal</keyword>
<evidence type="ECO:0000256" key="1">
    <source>
        <dbReference type="SAM" id="MobiDB-lite"/>
    </source>
</evidence>
<dbReference type="AlphaFoldDB" id="A0A5N6JYC8"/>
<evidence type="ECO:0000313" key="3">
    <source>
        <dbReference type="EMBL" id="KAB8294055.1"/>
    </source>
</evidence>
<protein>
    <submittedName>
        <fullName evidence="3">Uncharacterized protein</fullName>
    </submittedName>
</protein>
<feature type="region of interest" description="Disordered" evidence="1">
    <location>
        <begin position="32"/>
        <end position="53"/>
    </location>
</feature>
<reference evidence="3 4" key="1">
    <citation type="submission" date="2019-06" db="EMBL/GenBank/DDBJ databases">
        <title>Genome Sequence of the Brown Rot Fungal Pathogen Monilinia laxa.</title>
        <authorList>
            <person name="De Miccolis Angelini R.M."/>
            <person name="Landi L."/>
            <person name="Abate D."/>
            <person name="Pollastro S."/>
            <person name="Romanazzi G."/>
            <person name="Faretra F."/>
        </authorList>
    </citation>
    <scope>NUCLEOTIDE SEQUENCE [LARGE SCALE GENOMIC DNA]</scope>
    <source>
        <strain evidence="3 4">Mlax316</strain>
    </source>
</reference>
<sequence>MRFSISQLSILAIAALFTSAAAVDIEARQTPAPPVTPVPTPTSTVKSTLDPSQSASRSMAIQSALASYASYLSAASASALAAGSTLPPLPSYTLASPGASAAAKAAEDTSGSERSMDITWTKLGLGMVKHENLDFWNDTRAWPRRNGDSIYLDLGFLGPCQGDMGRLKKSNFRSVIPEAPKNRGTSIFKFRLLH</sequence>
<accession>A0A5N6JYC8</accession>
<gene>
    <name evidence="3" type="ORF">EYC80_009512</name>
</gene>
<keyword evidence="4" id="KW-1185">Reference proteome</keyword>
<evidence type="ECO:0000256" key="2">
    <source>
        <dbReference type="SAM" id="SignalP"/>
    </source>
</evidence>
<evidence type="ECO:0000313" key="4">
    <source>
        <dbReference type="Proteomes" id="UP000326757"/>
    </source>
</evidence>
<comment type="caution">
    <text evidence="3">The sequence shown here is derived from an EMBL/GenBank/DDBJ whole genome shotgun (WGS) entry which is preliminary data.</text>
</comment>
<feature type="chain" id="PRO_5025027838" evidence="2">
    <location>
        <begin position="23"/>
        <end position="194"/>
    </location>
</feature>
<name>A0A5N6JYC8_MONLA</name>
<dbReference type="Proteomes" id="UP000326757">
    <property type="component" value="Unassembled WGS sequence"/>
</dbReference>
<proteinExistence type="predicted"/>
<dbReference type="EMBL" id="VIGI01000011">
    <property type="protein sequence ID" value="KAB8294055.1"/>
    <property type="molecule type" value="Genomic_DNA"/>
</dbReference>